<keyword evidence="1" id="KW-1133">Transmembrane helix</keyword>
<gene>
    <name evidence="2" type="ORF">OLW01_10075</name>
</gene>
<dbReference type="Proteomes" id="UP001163726">
    <property type="component" value="Chromosome"/>
</dbReference>
<feature type="transmembrane region" description="Helical" evidence="1">
    <location>
        <begin position="72"/>
        <end position="96"/>
    </location>
</feature>
<evidence type="ECO:0000256" key="1">
    <source>
        <dbReference type="SAM" id="Phobius"/>
    </source>
</evidence>
<sequence length="175" mass="19030">MNTHINEETYPTKVAGVFNSEANAKTVVQALTDKADFVSEKIRVIPPGDTHFDEKLEPEDKKIGKTLLNSHLMLGGLGLIIGLCIAGVLSISGTLFMQTYTITAFVSISLLCSFGGLLVAGFLSIRPDHDHMINKIRKATRTGKWSVIVHVNSHENAEKAETLMQPLANSLVTTI</sequence>
<feature type="transmembrane region" description="Helical" evidence="1">
    <location>
        <begin position="102"/>
        <end position="125"/>
    </location>
</feature>
<keyword evidence="3" id="KW-1185">Reference proteome</keyword>
<protein>
    <submittedName>
        <fullName evidence="2">Uncharacterized protein</fullName>
    </submittedName>
</protein>
<name>A0ABY7AIT3_9ALTE</name>
<accession>A0ABY7AIT3</accession>
<keyword evidence="1" id="KW-0472">Membrane</keyword>
<proteinExistence type="predicted"/>
<evidence type="ECO:0000313" key="2">
    <source>
        <dbReference type="EMBL" id="WAJ69517.1"/>
    </source>
</evidence>
<reference evidence="2" key="1">
    <citation type="submission" date="2022-10" db="EMBL/GenBank/DDBJ databases">
        <title>Catenovulum adriacola sp. nov. isolated in the Harbour of Susak.</title>
        <authorList>
            <person name="Schoch T."/>
            <person name="Reich S.J."/>
            <person name="Stoeferle S."/>
            <person name="Flaiz M."/>
            <person name="Kazda M."/>
            <person name="Riedel C.U."/>
            <person name="Duerre P."/>
        </authorList>
    </citation>
    <scope>NUCLEOTIDE SEQUENCE</scope>
    <source>
        <strain evidence="2">TS8</strain>
    </source>
</reference>
<keyword evidence="1" id="KW-0812">Transmembrane</keyword>
<evidence type="ECO:0000313" key="3">
    <source>
        <dbReference type="Proteomes" id="UP001163726"/>
    </source>
</evidence>
<dbReference type="RefSeq" id="WP_268073776.1">
    <property type="nucleotide sequence ID" value="NZ_CP109965.1"/>
</dbReference>
<organism evidence="2 3">
    <name type="scientific">Catenovulum adriaticum</name>
    <dbReference type="NCBI Taxonomy" id="2984846"/>
    <lineage>
        <taxon>Bacteria</taxon>
        <taxon>Pseudomonadati</taxon>
        <taxon>Pseudomonadota</taxon>
        <taxon>Gammaproteobacteria</taxon>
        <taxon>Alteromonadales</taxon>
        <taxon>Alteromonadaceae</taxon>
        <taxon>Catenovulum</taxon>
    </lineage>
</organism>
<dbReference type="EMBL" id="CP109965">
    <property type="protein sequence ID" value="WAJ69517.1"/>
    <property type="molecule type" value="Genomic_DNA"/>
</dbReference>